<name>A0A1I0R9A2_9BACT</name>
<dbReference type="OrthoDB" id="9979885at2"/>
<dbReference type="STRING" id="29529.SAMN04488122_2502"/>
<gene>
    <name evidence="1" type="ORF">SAMN04488122_2502</name>
</gene>
<keyword evidence="2" id="KW-1185">Reference proteome</keyword>
<dbReference type="AlphaFoldDB" id="A0A1I0R9A2"/>
<evidence type="ECO:0000313" key="1">
    <source>
        <dbReference type="EMBL" id="SEW37394.1"/>
    </source>
</evidence>
<dbReference type="EMBL" id="FOJG01000001">
    <property type="protein sequence ID" value="SEW37394.1"/>
    <property type="molecule type" value="Genomic_DNA"/>
</dbReference>
<protein>
    <submittedName>
        <fullName evidence="1">Uncharacterized protein</fullName>
    </submittedName>
</protein>
<sequence length="209" mass="22972">MATPLNIIPEAILLESIQNGLAYVKTNFQQQPEADSYLFKALDGLMLGSYNFYEQARQLIINEAEAPRKLLVDVTYNMQQSPVPAIVITNTVETPAAGGQWLSIGQGYILPDDMGIDSALPAVYTRRKTATTSLVILSDKAGEVAMLYHFISGLILSLQVHLHLKGIESITIGGENSEYYTGPQPLFSKALILKYDYNFSAPAIPEVFN</sequence>
<accession>A0A1I0R9A2</accession>
<reference evidence="2" key="1">
    <citation type="submission" date="2016-10" db="EMBL/GenBank/DDBJ databases">
        <authorList>
            <person name="Varghese N."/>
            <person name="Submissions S."/>
        </authorList>
    </citation>
    <scope>NUCLEOTIDE SEQUENCE [LARGE SCALE GENOMIC DNA]</scope>
    <source>
        <strain evidence="2">DSM 3695</strain>
    </source>
</reference>
<dbReference type="RefSeq" id="WP_089895107.1">
    <property type="nucleotide sequence ID" value="NZ_FOJG01000001.1"/>
</dbReference>
<dbReference type="Proteomes" id="UP000199310">
    <property type="component" value="Unassembled WGS sequence"/>
</dbReference>
<evidence type="ECO:0000313" key="2">
    <source>
        <dbReference type="Proteomes" id="UP000199310"/>
    </source>
</evidence>
<proteinExistence type="predicted"/>
<organism evidence="1 2">
    <name type="scientific">Chitinophaga arvensicola</name>
    <dbReference type="NCBI Taxonomy" id="29529"/>
    <lineage>
        <taxon>Bacteria</taxon>
        <taxon>Pseudomonadati</taxon>
        <taxon>Bacteroidota</taxon>
        <taxon>Chitinophagia</taxon>
        <taxon>Chitinophagales</taxon>
        <taxon>Chitinophagaceae</taxon>
        <taxon>Chitinophaga</taxon>
    </lineage>
</organism>